<protein>
    <submittedName>
        <fullName evidence="11">Uncharacterized protein</fullName>
    </submittedName>
</protein>
<comment type="caution">
    <text evidence="5">Lacks conserved residue(s) required for the propagation of feature annotation.</text>
</comment>
<evidence type="ECO:0000256" key="5">
    <source>
        <dbReference type="PROSITE-ProRule" id="PRU01240"/>
    </source>
</evidence>
<evidence type="ECO:0000313" key="12">
    <source>
        <dbReference type="Proteomes" id="UP000241107"/>
    </source>
</evidence>
<evidence type="ECO:0000259" key="8">
    <source>
        <dbReference type="Pfam" id="PF05922"/>
    </source>
</evidence>
<evidence type="ECO:0000313" key="11">
    <source>
        <dbReference type="EMBL" id="PSK37705.1"/>
    </source>
</evidence>
<dbReference type="InterPro" id="IPR015500">
    <property type="entry name" value="Peptidase_S8_subtilisin-rel"/>
</dbReference>
<dbReference type="GO" id="GO:0004252">
    <property type="term" value="F:serine-type endopeptidase activity"/>
    <property type="evidence" value="ECO:0007669"/>
    <property type="project" value="InterPro"/>
</dbReference>
<dbReference type="OrthoDB" id="18786at2759"/>
<evidence type="ECO:0000259" key="10">
    <source>
        <dbReference type="Pfam" id="PF20649"/>
    </source>
</evidence>
<dbReference type="InterPro" id="IPR037045">
    <property type="entry name" value="S8pro/Inhibitor_I9_sf"/>
</dbReference>
<dbReference type="InterPro" id="IPR048485">
    <property type="entry name" value="COG5_helical"/>
</dbReference>
<dbReference type="GeneID" id="36566802"/>
<organism evidence="11 12">
    <name type="scientific">Candidozyma pseudohaemuli</name>
    <dbReference type="NCBI Taxonomy" id="418784"/>
    <lineage>
        <taxon>Eukaryota</taxon>
        <taxon>Fungi</taxon>
        <taxon>Dikarya</taxon>
        <taxon>Ascomycota</taxon>
        <taxon>Saccharomycotina</taxon>
        <taxon>Pichiomycetes</taxon>
        <taxon>Metschnikowiaceae</taxon>
        <taxon>Candidozyma</taxon>
    </lineage>
</organism>
<evidence type="ECO:0000256" key="6">
    <source>
        <dbReference type="RuleBase" id="RU003355"/>
    </source>
</evidence>
<dbReference type="PROSITE" id="PS00136">
    <property type="entry name" value="SUBTILASE_ASP"/>
    <property type="match status" value="1"/>
</dbReference>
<feature type="domain" description="Inhibitor I9" evidence="8">
    <location>
        <begin position="66"/>
        <end position="140"/>
    </location>
</feature>
<dbReference type="EMBL" id="PYFQ01000008">
    <property type="protein sequence ID" value="PSK37705.1"/>
    <property type="molecule type" value="Genomic_DNA"/>
</dbReference>
<dbReference type="Gene3D" id="3.40.50.200">
    <property type="entry name" value="Peptidase S8/S53 domain"/>
    <property type="match status" value="1"/>
</dbReference>
<evidence type="ECO:0000259" key="9">
    <source>
        <dbReference type="Pfam" id="PF10392"/>
    </source>
</evidence>
<dbReference type="InterPro" id="IPR023828">
    <property type="entry name" value="Peptidase_S8_Ser-AS"/>
</dbReference>
<dbReference type="PANTHER" id="PTHR43806">
    <property type="entry name" value="PEPTIDASE S8"/>
    <property type="match status" value="1"/>
</dbReference>
<dbReference type="SUPFAM" id="SSF52743">
    <property type="entry name" value="Subtilisin-like"/>
    <property type="match status" value="1"/>
</dbReference>
<dbReference type="Pfam" id="PF10392">
    <property type="entry name" value="COG5_N"/>
    <property type="match status" value="1"/>
</dbReference>
<dbReference type="Pfam" id="PF05922">
    <property type="entry name" value="Inhibitor_I9"/>
    <property type="match status" value="1"/>
</dbReference>
<feature type="domain" description="Conserved oligomeric Golgi complex subunit 5 N-terminal" evidence="9">
    <location>
        <begin position="455"/>
        <end position="587"/>
    </location>
</feature>
<evidence type="ECO:0000256" key="4">
    <source>
        <dbReference type="ARBA" id="ARBA00022825"/>
    </source>
</evidence>
<dbReference type="InterPro" id="IPR034193">
    <property type="entry name" value="PCSK9_ProteinaseK-like"/>
</dbReference>
<dbReference type="InterPro" id="IPR049176">
    <property type="entry name" value="COG5_N"/>
</dbReference>
<feature type="domain" description="Conserved oligomeric Golgi complex subunit 5 helical" evidence="10">
    <location>
        <begin position="627"/>
        <end position="805"/>
    </location>
</feature>
<comment type="caution">
    <text evidence="11">The sequence shown here is derived from an EMBL/GenBank/DDBJ whole genome shotgun (WGS) entry which is preliminary data.</text>
</comment>
<dbReference type="AlphaFoldDB" id="A0A2P7YP12"/>
<dbReference type="FunFam" id="3.40.50.200:FF:000007">
    <property type="entry name" value="Subtilisin-like serine protease"/>
    <property type="match status" value="1"/>
</dbReference>
<dbReference type="GO" id="GO:0006508">
    <property type="term" value="P:proteolysis"/>
    <property type="evidence" value="ECO:0007669"/>
    <property type="project" value="UniProtKB-KW"/>
</dbReference>
<dbReference type="InterPro" id="IPR010259">
    <property type="entry name" value="S8pro/Inhibitor_I9"/>
</dbReference>
<sequence length="825" mass="90743">MRLFIQLPIYAFYAAGIVLPLLEDIGVKSPLKDVGLDEQNTIELPGTDTHPGLAPLFELQNPIQGKFIVVLNDGISAYDYSSHTAWIKEINGPVQEESNKAVKLFKNLHFAGYIGYFSEEVLLQIRENPAVKYVEQDGQFEFQETSAQEKATWGISRLSSREKVPGLSSYIHDPKGGEGVTAYLIDSGLKLDQDFEGRASYGKAISFPHNSQDLLGDGTHAGGIIGSKTWGVAKQVHIVSVSVANFYGGVFVSDIITALDWVVQDHKRKVRQAVKGFKGSTINLSIGGYASSAIDDAVNAASNAGLHVVVGAGNDDDDACKTSPARASKPITVGAIDSNDVRASFSNFGKCVDIYAPGLDIESVGLISSPFKMSGTSMAAPHVTGLVSYFLSLQPGVNSEFFSSLAEPSEVKKRILEFATYGTITKLPQGSNNLLAFNATYNHVFMTAQAIEDFEAFLEDNFEPTKFASSLLLATNVADDSELDLATPIKKLQFDANECESRMEQIARTHTEELVASFTKIELTKNVMELSVTPLVERVKKLYARIQREIVDPYKEANQLNEALQRIHTTSTLLRGASFLIMFIQQLQDCEAAGSDSVRMAKLYSLMGRFYKGRLLLNLPDFGDVFSLKFVKEYRAIFQARSTEFLSSLSEKISNDIAHHNSFKESNDSLRSNIMALHILDSAELFQVLDKGALSKSVQIASTQLSRALQSPRSFGAALEDTKRFALQFTTTLESLLRACVSEDHLLYTEFVEHLQAASLKTVYWERLVTKFKRNIATTMARGGPIAKSLVNNYPNMANAVKKIFDNETARLLLDAIVIIDNAPK</sequence>
<accession>A0A2P7YP12</accession>
<keyword evidence="3 6" id="KW-0378">Hydrolase</keyword>
<dbReference type="Gene3D" id="3.30.70.80">
    <property type="entry name" value="Peptidase S8 propeptide/proteinase inhibitor I9"/>
    <property type="match status" value="1"/>
</dbReference>
<evidence type="ECO:0000256" key="1">
    <source>
        <dbReference type="ARBA" id="ARBA00011073"/>
    </source>
</evidence>
<dbReference type="InterPro" id="IPR036852">
    <property type="entry name" value="Peptidase_S8/S53_dom_sf"/>
</dbReference>
<dbReference type="Pfam" id="PF00082">
    <property type="entry name" value="Peptidase_S8"/>
    <property type="match status" value="1"/>
</dbReference>
<proteinExistence type="inferred from homology"/>
<dbReference type="Pfam" id="PF20649">
    <property type="entry name" value="COG5_C"/>
    <property type="match status" value="1"/>
</dbReference>
<comment type="similarity">
    <text evidence="1 5 6">Belongs to the peptidase S8 family.</text>
</comment>
<gene>
    <name evidence="11" type="ORF">C7M61_003413</name>
</gene>
<dbReference type="PRINTS" id="PR00723">
    <property type="entry name" value="SUBTILISIN"/>
</dbReference>
<dbReference type="InterPro" id="IPR000209">
    <property type="entry name" value="Peptidase_S8/S53_dom"/>
</dbReference>
<evidence type="ECO:0000256" key="3">
    <source>
        <dbReference type="ARBA" id="ARBA00022801"/>
    </source>
</evidence>
<reference evidence="11 12" key="1">
    <citation type="submission" date="2018-03" db="EMBL/GenBank/DDBJ databases">
        <title>Candida pseudohaemulonii genome assembly and annotation.</title>
        <authorList>
            <person name="Munoz J.F."/>
            <person name="Gade L.G."/>
            <person name="Chow N.A."/>
            <person name="Litvintseva A.P."/>
            <person name="Loparev V.N."/>
            <person name="Cuomo C.A."/>
        </authorList>
    </citation>
    <scope>NUCLEOTIDE SEQUENCE [LARGE SCALE GENOMIC DNA]</scope>
    <source>
        <strain evidence="11 12">B12108</strain>
    </source>
</reference>
<keyword evidence="2 6" id="KW-0645">Protease</keyword>
<dbReference type="CDD" id="cd04077">
    <property type="entry name" value="Peptidases_S8_PCSK9_ProteinaseK_like"/>
    <property type="match status" value="1"/>
</dbReference>
<dbReference type="PROSITE" id="PS00138">
    <property type="entry name" value="SUBTILASE_SER"/>
    <property type="match status" value="1"/>
</dbReference>
<keyword evidence="12" id="KW-1185">Reference proteome</keyword>
<evidence type="ECO:0000259" key="7">
    <source>
        <dbReference type="Pfam" id="PF00082"/>
    </source>
</evidence>
<name>A0A2P7YP12_9ASCO</name>
<dbReference type="PANTHER" id="PTHR43806:SF11">
    <property type="entry name" value="CEREVISIN-RELATED"/>
    <property type="match status" value="1"/>
</dbReference>
<dbReference type="SUPFAM" id="SSF54897">
    <property type="entry name" value="Protease propeptides/inhibitors"/>
    <property type="match status" value="1"/>
</dbReference>
<evidence type="ECO:0000256" key="2">
    <source>
        <dbReference type="ARBA" id="ARBA00022670"/>
    </source>
</evidence>
<dbReference type="VEuPathDB" id="FungiDB:C7M61_003413"/>
<dbReference type="PROSITE" id="PS51892">
    <property type="entry name" value="SUBTILASE"/>
    <property type="match status" value="1"/>
</dbReference>
<dbReference type="InterPro" id="IPR023827">
    <property type="entry name" value="Peptidase_S8_Asp-AS"/>
</dbReference>
<dbReference type="InterPro" id="IPR050131">
    <property type="entry name" value="Peptidase_S8_subtilisin-like"/>
</dbReference>
<dbReference type="STRING" id="418784.A0A2P7YP12"/>
<feature type="domain" description="Peptidase S8/S53" evidence="7">
    <location>
        <begin position="208"/>
        <end position="421"/>
    </location>
</feature>
<dbReference type="RefSeq" id="XP_024713240.1">
    <property type="nucleotide sequence ID" value="XM_024858753.1"/>
</dbReference>
<dbReference type="Proteomes" id="UP000241107">
    <property type="component" value="Unassembled WGS sequence"/>
</dbReference>
<keyword evidence="4 6" id="KW-0720">Serine protease</keyword>